<accession>A0A0M3I5L0</accession>
<keyword evidence="1" id="KW-1185">Reference proteome</keyword>
<protein>
    <submittedName>
        <fullName evidence="2">Transposase</fullName>
    </submittedName>
</protein>
<sequence>MQYAMQVCIISKNTTDIDVIKKTIRTTKASSQNAAC</sequence>
<name>A0A0M3I5L0_ASCLU</name>
<dbReference type="WBParaSite" id="ALUE_0001224301-mRNA-1">
    <property type="protein sequence ID" value="ALUE_0001224301-mRNA-1"/>
    <property type="gene ID" value="ALUE_0001224301"/>
</dbReference>
<dbReference type="AlphaFoldDB" id="A0A0M3I5L0"/>
<organism evidence="1 2">
    <name type="scientific">Ascaris lumbricoides</name>
    <name type="common">Giant roundworm</name>
    <dbReference type="NCBI Taxonomy" id="6252"/>
    <lineage>
        <taxon>Eukaryota</taxon>
        <taxon>Metazoa</taxon>
        <taxon>Ecdysozoa</taxon>
        <taxon>Nematoda</taxon>
        <taxon>Chromadorea</taxon>
        <taxon>Rhabditida</taxon>
        <taxon>Spirurina</taxon>
        <taxon>Ascaridomorpha</taxon>
        <taxon>Ascaridoidea</taxon>
        <taxon>Ascarididae</taxon>
        <taxon>Ascaris</taxon>
    </lineage>
</organism>
<evidence type="ECO:0000313" key="2">
    <source>
        <dbReference type="WBParaSite" id="ALUE_0001224301-mRNA-1"/>
    </source>
</evidence>
<reference evidence="2" key="1">
    <citation type="submission" date="2017-02" db="UniProtKB">
        <authorList>
            <consortium name="WormBaseParasite"/>
        </authorList>
    </citation>
    <scope>IDENTIFICATION</scope>
</reference>
<evidence type="ECO:0000313" key="1">
    <source>
        <dbReference type="Proteomes" id="UP000036681"/>
    </source>
</evidence>
<dbReference type="Proteomes" id="UP000036681">
    <property type="component" value="Unplaced"/>
</dbReference>
<proteinExistence type="predicted"/>